<feature type="compositionally biased region" description="Polar residues" evidence="1">
    <location>
        <begin position="434"/>
        <end position="456"/>
    </location>
</feature>
<reference evidence="3" key="1">
    <citation type="submission" date="2021-06" db="EMBL/GenBank/DDBJ databases">
        <authorList>
            <person name="Hodson N. C."/>
            <person name="Mongue J. A."/>
            <person name="Jaron S. K."/>
        </authorList>
    </citation>
    <scope>NUCLEOTIDE SEQUENCE</scope>
</reference>
<evidence type="ECO:0000313" key="3">
    <source>
        <dbReference type="EMBL" id="CAG7714115.1"/>
    </source>
</evidence>
<comment type="caution">
    <text evidence="3">The sequence shown here is derived from an EMBL/GenBank/DDBJ whole genome shotgun (WGS) entry which is preliminary data.</text>
</comment>
<feature type="compositionally biased region" description="Low complexity" evidence="1">
    <location>
        <begin position="409"/>
        <end position="421"/>
    </location>
</feature>
<evidence type="ECO:0000256" key="2">
    <source>
        <dbReference type="SAM" id="SignalP"/>
    </source>
</evidence>
<feature type="signal peptide" evidence="2">
    <location>
        <begin position="1"/>
        <end position="22"/>
    </location>
</feature>
<feature type="chain" id="PRO_5035292506" evidence="2">
    <location>
        <begin position="23"/>
        <end position="604"/>
    </location>
</feature>
<accession>A0A8J2JDA4</accession>
<sequence>MLSFGVILLACAVFQLGTVAHAKSAHNSTKIVESPQGTFVSPRRTANPSAIKSSVTCANCFGKLKREKVSRGISSSAKKYSVKKTLPLTPVTSHNSSEHGAIPLGQLSQQVKESRYQCKLTHSKSFYCQRVQWAWWFINKLEKNTTRVNDYLQLIRRSDMDTPKLDETDLLPESYPEKVVFDFLKKWGAPVDQYVFMKFKKYFKTSEVKVALPKLGTSLILGPVTHSSGSTGRFIFDPGFNLKMKLPFFRDELKFAVSTGPSFLAGLGIGMVMLGVKTMMSPVMLAMKAMMLSFFMKDMSPFDFLRVFGFGGGNNEEQVVEEVQNIEVYNPPVVDNPYENVLDKAQAGSGINSYVQNPTSPSLEITGYGPTAMSQNSHYNPPPRPPNPALGYGVPVGLTGPSGGYRSNWNAPSNWNNPNNWDDGRLQSGRPLSAPSSESLISFTSPAPVPQGSQQSKKIEPQESGFKYVPSTALQLEVENFDPFYSPLLSRIDSIFMHLGFTDEGCRERAVCSIYKSPVKYAPYSNLLSAQLSKHQSELKRPSSTSPKVLRYFKYMKAAKDGQGSGNCIELYPRCSKDTEKPSNLPMVKTFQQLTELMESTARG</sequence>
<protein>
    <submittedName>
        <fullName evidence="3">Uncharacterized protein</fullName>
    </submittedName>
</protein>
<feature type="region of interest" description="Disordered" evidence="1">
    <location>
        <begin position="366"/>
        <end position="395"/>
    </location>
</feature>
<proteinExistence type="predicted"/>
<evidence type="ECO:0000256" key="1">
    <source>
        <dbReference type="SAM" id="MobiDB-lite"/>
    </source>
</evidence>
<dbReference type="Proteomes" id="UP000708208">
    <property type="component" value="Unassembled WGS sequence"/>
</dbReference>
<gene>
    <name evidence="3" type="ORF">AFUS01_LOCUS5268</name>
</gene>
<feature type="region of interest" description="Disordered" evidence="1">
    <location>
        <begin position="409"/>
        <end position="461"/>
    </location>
</feature>
<dbReference type="InterPro" id="IPR012464">
    <property type="entry name" value="DUF1676"/>
</dbReference>
<keyword evidence="4" id="KW-1185">Reference proteome</keyword>
<dbReference type="Pfam" id="PF07898">
    <property type="entry name" value="DUF1676"/>
    <property type="match status" value="1"/>
</dbReference>
<dbReference type="EMBL" id="CAJVCH010033360">
    <property type="protein sequence ID" value="CAG7714115.1"/>
    <property type="molecule type" value="Genomic_DNA"/>
</dbReference>
<organism evidence="3 4">
    <name type="scientific">Allacma fusca</name>
    <dbReference type="NCBI Taxonomy" id="39272"/>
    <lineage>
        <taxon>Eukaryota</taxon>
        <taxon>Metazoa</taxon>
        <taxon>Ecdysozoa</taxon>
        <taxon>Arthropoda</taxon>
        <taxon>Hexapoda</taxon>
        <taxon>Collembola</taxon>
        <taxon>Symphypleona</taxon>
        <taxon>Sminthuridae</taxon>
        <taxon>Allacma</taxon>
    </lineage>
</organism>
<dbReference type="Pfam" id="PF07841">
    <property type="entry name" value="DM4_12"/>
    <property type="match status" value="1"/>
</dbReference>
<dbReference type="OrthoDB" id="6334967at2759"/>
<name>A0A8J2JDA4_9HEXA</name>
<dbReference type="AlphaFoldDB" id="A0A8J2JDA4"/>
<dbReference type="InterPro" id="IPR006631">
    <property type="entry name" value="DM4_12"/>
</dbReference>
<evidence type="ECO:0000313" key="4">
    <source>
        <dbReference type="Proteomes" id="UP000708208"/>
    </source>
</evidence>
<keyword evidence="2" id="KW-0732">Signal</keyword>